<dbReference type="EMBL" id="MK637708">
    <property type="protein sequence ID" value="QKK41958.1"/>
    <property type="molecule type" value="Genomic_DNA"/>
</dbReference>
<feature type="region of interest" description="Disordered" evidence="2">
    <location>
        <begin position="491"/>
        <end position="510"/>
    </location>
</feature>
<dbReference type="Gene3D" id="3.90.226.10">
    <property type="entry name" value="2-enoyl-CoA Hydratase, Chain A, domain 1"/>
    <property type="match status" value="1"/>
</dbReference>
<sequence length="813" mass="96269">MTHLLSHLLYVLDFYFLFLKKEAKNTMDKSPFNFIFSIFLKGPFYFYYIGELSKAAASFATFEIDNESSASKFEFDSDLLLNNANGSKSDNDPYMKSKFHNHINSCIDSFFSSLSGLGFLIDFLNDETHKMPWERNVSKLWDQCEDCFNLIYRKFNKLYICDECGSHLNIRSEDRIELLIDSGTWDPIDDELVSLDPIEWDWETETSTLKYKEPNLKDHLKYLREQSEKFTRKFNMKLRALRRDEMRKLLKSQKGTSQIDSPEETSQVDLKRCQEQIDHFVDHFAREARRKLLESQEETSQIDSPEDLKRLEGDFQRLEETSQAKVYSEEDFQRLEEALTPLEKEFDRVSQVYFQEETSQVYFQEATSQVDFEEAVSELSSDVTRLHEQLERVSQAQADSADSPEERELLFKNYFEKKEAIFMEKEKLASEKEKLASEKEEIAKKKKEIARLAEVALHAQEAMKMKLWQKEVDKLYRATMKKLIEWLEETFPNPSEDSDSADETSQVDSWNDAEQIGDSWEDAEQIGDSWEDAEQIGYSREYKEEPISQEEILKARKVFESMLGATHQVDSEKEKSKHCARHGADMKKWIRELFRELINENWFREFFRELFRELIHENWFREFIHEEILKLLKLVLDSLNGRLPFNGTPQVNGNGSLPFNGTPQVNGRKPDAYKCPEENTYKCPEENTYKCPEEALYKKKKKAVLEELVNLENSDDSFVRENRKELLEELVYLEEYDLEYSFLGWERKATLEELVYLENSEKEDSGVQEERKRLLEYYDLLLHSDEKDYDPSFLEEHRRLFDDSEYEPPSDSE</sequence>
<reference evidence="3" key="1">
    <citation type="submission" date="2019-03" db="EMBL/GenBank/DDBJ databases">
        <authorList>
            <person name="Rigault P."/>
            <person name="Hohmann N."/>
            <person name="Wolf E."/>
            <person name="Koch M."/>
        </authorList>
    </citation>
    <scope>NUCLEOTIDE SEQUENCE</scope>
</reference>
<keyword evidence="3" id="KW-0934">Plastid</keyword>
<keyword evidence="3" id="KW-0150">Chloroplast</keyword>
<dbReference type="SUPFAM" id="SSF52096">
    <property type="entry name" value="ClpP/crotonase"/>
    <property type="match status" value="1"/>
</dbReference>
<accession>A0A6M8YL31</accession>
<keyword evidence="1" id="KW-0175">Coiled coil</keyword>
<dbReference type="GeneID" id="56048444"/>
<dbReference type="PANTHER" id="PTHR42995">
    <property type="entry name" value="ACETYL-COENZYME A CARBOXYLASE CARBOXYL TRANSFERASE SUBUNIT BETA, CHLOROPLASTIC"/>
    <property type="match status" value="1"/>
</dbReference>
<protein>
    <submittedName>
        <fullName evidence="3">Carboxytransferase beta subunit</fullName>
    </submittedName>
</protein>
<dbReference type="GO" id="GO:0016740">
    <property type="term" value="F:transferase activity"/>
    <property type="evidence" value="ECO:0007669"/>
    <property type="project" value="UniProtKB-KW"/>
</dbReference>
<geneLocation type="chloroplast" evidence="3"/>
<gene>
    <name evidence="3" type="primary">accD</name>
</gene>
<evidence type="ECO:0000256" key="2">
    <source>
        <dbReference type="SAM" id="MobiDB-lite"/>
    </source>
</evidence>
<dbReference type="InterPro" id="IPR029045">
    <property type="entry name" value="ClpP/crotonase-like_dom_sf"/>
</dbReference>
<keyword evidence="3" id="KW-0808">Transferase</keyword>
<proteinExistence type="predicted"/>
<dbReference type="GO" id="GO:2001295">
    <property type="term" value="P:malonyl-CoA biosynthetic process"/>
    <property type="evidence" value="ECO:0007669"/>
    <property type="project" value="TreeGrafter"/>
</dbReference>
<dbReference type="AlphaFoldDB" id="A0A6M8YL31"/>
<dbReference type="RefSeq" id="YP_009895499.1">
    <property type="nucleotide sequence ID" value="NC_049632.1"/>
</dbReference>
<organism evidence="3">
    <name type="scientific">Diptychocarpus strictus</name>
    <dbReference type="NCBI Taxonomy" id="359840"/>
    <lineage>
        <taxon>Eukaryota</taxon>
        <taxon>Viridiplantae</taxon>
        <taxon>Streptophyta</taxon>
        <taxon>Embryophyta</taxon>
        <taxon>Tracheophyta</taxon>
        <taxon>Spermatophyta</taxon>
        <taxon>Magnoliopsida</taxon>
        <taxon>eudicotyledons</taxon>
        <taxon>Gunneridae</taxon>
        <taxon>Pentapetalae</taxon>
        <taxon>rosids</taxon>
        <taxon>malvids</taxon>
        <taxon>Brassicales</taxon>
        <taxon>Brassicaceae</taxon>
        <taxon>Chorisporeae</taxon>
        <taxon>Diptychocarpus</taxon>
    </lineage>
</organism>
<name>A0A6M8YL31_9BRAS</name>
<dbReference type="GO" id="GO:0006633">
    <property type="term" value="P:fatty acid biosynthetic process"/>
    <property type="evidence" value="ECO:0007669"/>
    <property type="project" value="TreeGrafter"/>
</dbReference>
<feature type="coiled-coil region" evidence="1">
    <location>
        <begin position="425"/>
        <end position="455"/>
    </location>
</feature>
<dbReference type="PANTHER" id="PTHR42995:SF5">
    <property type="entry name" value="ACETYL-COENZYME A CARBOXYLASE CARBOXYL TRANSFERASE SUBUNIT BETA, CHLOROPLASTIC"/>
    <property type="match status" value="1"/>
</dbReference>
<evidence type="ECO:0000313" key="3">
    <source>
        <dbReference type="EMBL" id="QKK41958.1"/>
    </source>
</evidence>
<evidence type="ECO:0000256" key="1">
    <source>
        <dbReference type="SAM" id="Coils"/>
    </source>
</evidence>
<dbReference type="GO" id="GO:0003989">
    <property type="term" value="F:acetyl-CoA carboxylase activity"/>
    <property type="evidence" value="ECO:0007669"/>
    <property type="project" value="TreeGrafter"/>
</dbReference>